<feature type="transmembrane region" description="Helical" evidence="1">
    <location>
        <begin position="35"/>
        <end position="55"/>
    </location>
</feature>
<feature type="transmembrane region" description="Helical" evidence="1">
    <location>
        <begin position="76"/>
        <end position="109"/>
    </location>
</feature>
<accession>A0ABY8B785</accession>
<proteinExistence type="predicted"/>
<protein>
    <submittedName>
        <fullName evidence="2">Uncharacterized protein</fullName>
    </submittedName>
</protein>
<evidence type="ECO:0000313" key="2">
    <source>
        <dbReference type="EMBL" id="WEF31660.1"/>
    </source>
</evidence>
<dbReference type="EMBL" id="CP119083">
    <property type="protein sequence ID" value="WEF31660.1"/>
    <property type="molecule type" value="Genomic_DNA"/>
</dbReference>
<dbReference type="Proteomes" id="UP001216510">
    <property type="component" value="Chromosome"/>
</dbReference>
<dbReference type="RefSeq" id="WP_277414430.1">
    <property type="nucleotide sequence ID" value="NZ_CP119083.1"/>
</dbReference>
<reference evidence="2 3" key="1">
    <citation type="submission" date="2023-02" db="EMBL/GenBank/DDBJ databases">
        <title>Gemone sequence of Telluria chitinolytica ACM 3522T.</title>
        <authorList>
            <person name="Frediansyah A."/>
            <person name="Miess H."/>
            <person name="Gross H."/>
        </authorList>
    </citation>
    <scope>NUCLEOTIDE SEQUENCE [LARGE SCALE GENOMIC DNA]</scope>
    <source>
        <strain evidence="2 3">ACM 3522</strain>
    </source>
</reference>
<name>A0ABY8B785_9BURK</name>
<keyword evidence="1" id="KW-0472">Membrane</keyword>
<evidence type="ECO:0000313" key="3">
    <source>
        <dbReference type="Proteomes" id="UP001216510"/>
    </source>
</evidence>
<keyword evidence="1" id="KW-1133">Transmembrane helix</keyword>
<evidence type="ECO:0000256" key="1">
    <source>
        <dbReference type="SAM" id="Phobius"/>
    </source>
</evidence>
<keyword evidence="3" id="KW-1185">Reference proteome</keyword>
<feature type="transmembrane region" description="Helical" evidence="1">
    <location>
        <begin position="9"/>
        <end position="29"/>
    </location>
</feature>
<keyword evidence="1" id="KW-0812">Transmembrane</keyword>
<sequence>MRPRTRDRLALYGAELLLVVALGGALAVWPGTKPLELSIGALLLHLTTSVGMWPFQWRFDAIGASDRLFGMRMDRLLQGMIVAGVLLMLSWLVVASAAAWVVGMLMVAYAVEERVTQRAHAA</sequence>
<organism evidence="2 3">
    <name type="scientific">Pseudoduganella chitinolytica</name>
    <dbReference type="NCBI Taxonomy" id="34070"/>
    <lineage>
        <taxon>Bacteria</taxon>
        <taxon>Pseudomonadati</taxon>
        <taxon>Pseudomonadota</taxon>
        <taxon>Betaproteobacteria</taxon>
        <taxon>Burkholderiales</taxon>
        <taxon>Oxalobacteraceae</taxon>
        <taxon>Telluria group</taxon>
        <taxon>Pseudoduganella</taxon>
    </lineage>
</organism>
<gene>
    <name evidence="2" type="ORF">PX653_19680</name>
</gene>